<keyword evidence="2" id="KW-1185">Reference proteome</keyword>
<protein>
    <submittedName>
        <fullName evidence="1">Uncharacterized protein</fullName>
    </submittedName>
</protein>
<evidence type="ECO:0000313" key="2">
    <source>
        <dbReference type="Proteomes" id="UP001060215"/>
    </source>
</evidence>
<sequence length="103" mass="11371">MDLDILNLDVDNQPISFSMQTNVGSNRNFCGGRLSFGPHVVSLFLSTFLIEGPALAFCIKIYSNITESKGKDWYVVVGSILTILDKPQQPIEGRLPDAIKELV</sequence>
<organism evidence="1 2">
    <name type="scientific">Camellia lanceoleosa</name>
    <dbReference type="NCBI Taxonomy" id="1840588"/>
    <lineage>
        <taxon>Eukaryota</taxon>
        <taxon>Viridiplantae</taxon>
        <taxon>Streptophyta</taxon>
        <taxon>Embryophyta</taxon>
        <taxon>Tracheophyta</taxon>
        <taxon>Spermatophyta</taxon>
        <taxon>Magnoliopsida</taxon>
        <taxon>eudicotyledons</taxon>
        <taxon>Gunneridae</taxon>
        <taxon>Pentapetalae</taxon>
        <taxon>asterids</taxon>
        <taxon>Ericales</taxon>
        <taxon>Theaceae</taxon>
        <taxon>Camellia</taxon>
    </lineage>
</organism>
<dbReference type="EMBL" id="CM045767">
    <property type="protein sequence ID" value="KAI7998847.1"/>
    <property type="molecule type" value="Genomic_DNA"/>
</dbReference>
<gene>
    <name evidence="1" type="ORF">LOK49_LG10G02504</name>
</gene>
<accession>A0ACC0GCJ2</accession>
<dbReference type="Proteomes" id="UP001060215">
    <property type="component" value="Chromosome 10"/>
</dbReference>
<name>A0ACC0GCJ2_9ERIC</name>
<reference evidence="1 2" key="1">
    <citation type="journal article" date="2022" name="Plant J.">
        <title>Chromosome-level genome of Camellia lanceoleosa provides a valuable resource for understanding genome evolution and self-incompatibility.</title>
        <authorList>
            <person name="Gong W."/>
            <person name="Xiao S."/>
            <person name="Wang L."/>
            <person name="Liao Z."/>
            <person name="Chang Y."/>
            <person name="Mo W."/>
            <person name="Hu G."/>
            <person name="Li W."/>
            <person name="Zhao G."/>
            <person name="Zhu H."/>
            <person name="Hu X."/>
            <person name="Ji K."/>
            <person name="Xiang X."/>
            <person name="Song Q."/>
            <person name="Yuan D."/>
            <person name="Jin S."/>
            <person name="Zhang L."/>
        </authorList>
    </citation>
    <scope>NUCLEOTIDE SEQUENCE [LARGE SCALE GENOMIC DNA]</scope>
    <source>
        <strain evidence="1">SQ_2022a</strain>
    </source>
</reference>
<comment type="caution">
    <text evidence="1">The sequence shown here is derived from an EMBL/GenBank/DDBJ whole genome shotgun (WGS) entry which is preliminary data.</text>
</comment>
<proteinExistence type="predicted"/>
<evidence type="ECO:0000313" key="1">
    <source>
        <dbReference type="EMBL" id="KAI7998847.1"/>
    </source>
</evidence>